<dbReference type="EMBL" id="JAGINW010000001">
    <property type="protein sequence ID" value="MBP2325899.1"/>
    <property type="molecule type" value="Genomic_DNA"/>
</dbReference>
<evidence type="ECO:0000313" key="6">
    <source>
        <dbReference type="Proteomes" id="UP001519332"/>
    </source>
</evidence>
<dbReference type="InterPro" id="IPR050832">
    <property type="entry name" value="Bact_Acetyltransf"/>
</dbReference>
<dbReference type="CDD" id="cd04301">
    <property type="entry name" value="NAT_SF"/>
    <property type="match status" value="1"/>
</dbReference>
<feature type="domain" description="N-acetyltransferase" evidence="4">
    <location>
        <begin position="28"/>
        <end position="203"/>
    </location>
</feature>
<dbReference type="PANTHER" id="PTHR43877:SF1">
    <property type="entry name" value="ACETYLTRANSFERASE"/>
    <property type="match status" value="1"/>
</dbReference>
<dbReference type="InterPro" id="IPR016181">
    <property type="entry name" value="Acyl_CoA_acyltransferase"/>
</dbReference>
<evidence type="ECO:0000259" key="4">
    <source>
        <dbReference type="PROSITE" id="PS51186"/>
    </source>
</evidence>
<evidence type="ECO:0000256" key="2">
    <source>
        <dbReference type="ARBA" id="ARBA00023315"/>
    </source>
</evidence>
<evidence type="ECO:0000256" key="1">
    <source>
        <dbReference type="ARBA" id="ARBA00022679"/>
    </source>
</evidence>
<keyword evidence="1" id="KW-0808">Transferase</keyword>
<dbReference type="Gene3D" id="3.40.630.30">
    <property type="match status" value="1"/>
</dbReference>
<protein>
    <submittedName>
        <fullName evidence="5">GNAT superfamily N-acetyltransferase</fullName>
    </submittedName>
</protein>
<reference evidence="5 6" key="1">
    <citation type="submission" date="2021-03" db="EMBL/GenBank/DDBJ databases">
        <title>Sequencing the genomes of 1000 actinobacteria strains.</title>
        <authorList>
            <person name="Klenk H.-P."/>
        </authorList>
    </citation>
    <scope>NUCLEOTIDE SEQUENCE [LARGE SCALE GENOMIC DNA]</scope>
    <source>
        <strain evidence="5 6">DSM 46670</strain>
    </source>
</reference>
<dbReference type="RefSeq" id="WP_245378470.1">
    <property type="nucleotide sequence ID" value="NZ_JAGINW010000001.1"/>
</dbReference>
<dbReference type="SUPFAM" id="SSF55729">
    <property type="entry name" value="Acyl-CoA N-acyltransferases (Nat)"/>
    <property type="match status" value="1"/>
</dbReference>
<dbReference type="Proteomes" id="UP001519332">
    <property type="component" value="Unassembled WGS sequence"/>
</dbReference>
<proteinExistence type="predicted"/>
<comment type="caution">
    <text evidence="5">The sequence shown here is derived from an EMBL/GenBank/DDBJ whole genome shotgun (WGS) entry which is preliminary data.</text>
</comment>
<feature type="region of interest" description="Disordered" evidence="3">
    <location>
        <begin position="1"/>
        <end position="23"/>
    </location>
</feature>
<dbReference type="Pfam" id="PF13508">
    <property type="entry name" value="Acetyltransf_7"/>
    <property type="match status" value="1"/>
</dbReference>
<gene>
    <name evidence="5" type="ORF">JOF56_006284</name>
</gene>
<organism evidence="5 6">
    <name type="scientific">Kibdelosporangium banguiense</name>
    <dbReference type="NCBI Taxonomy" id="1365924"/>
    <lineage>
        <taxon>Bacteria</taxon>
        <taxon>Bacillati</taxon>
        <taxon>Actinomycetota</taxon>
        <taxon>Actinomycetes</taxon>
        <taxon>Pseudonocardiales</taxon>
        <taxon>Pseudonocardiaceae</taxon>
        <taxon>Kibdelosporangium</taxon>
    </lineage>
</organism>
<evidence type="ECO:0000256" key="3">
    <source>
        <dbReference type="SAM" id="MobiDB-lite"/>
    </source>
</evidence>
<evidence type="ECO:0000313" key="5">
    <source>
        <dbReference type="EMBL" id="MBP2325899.1"/>
    </source>
</evidence>
<keyword evidence="6" id="KW-1185">Reference proteome</keyword>
<dbReference type="InterPro" id="IPR000182">
    <property type="entry name" value="GNAT_dom"/>
</dbReference>
<accession>A0ABS4TPI2</accession>
<name>A0ABS4TPI2_9PSEU</name>
<dbReference type="PANTHER" id="PTHR43877">
    <property type="entry name" value="AMINOALKYLPHOSPHONATE N-ACETYLTRANSFERASE-RELATED-RELATED"/>
    <property type="match status" value="1"/>
</dbReference>
<dbReference type="PROSITE" id="PS51186">
    <property type="entry name" value="GNAT"/>
    <property type="match status" value="1"/>
</dbReference>
<sequence length="207" mass="22558">MTDAGNISAKSLEARRPADDDAGVTSFPALRRAVAGDQAQIAELMRGSVLALFPGFYDQRQSDSAAIHLTVPDLTLIGDGTYYVHEWAGEVVACGGWSRRQKVYTGSGSLQDDERLIDPSCEPARVRAMFVRGDWTRRGLGRTILEACERAAYDEGFRSMTLMATLPGVPLYRAFGFQETAQVMVPLPDGVQLEGVVMDRPISVRGT</sequence>
<keyword evidence="2" id="KW-0012">Acyltransferase</keyword>